<evidence type="ECO:0000256" key="11">
    <source>
        <dbReference type="ARBA" id="ARBA00049158"/>
    </source>
</evidence>
<dbReference type="PANTHER" id="PTHR23133:SF2">
    <property type="entry name" value="IMIDAZOLEGLYCEROL-PHOSPHATE DEHYDRATASE"/>
    <property type="match status" value="1"/>
</dbReference>
<dbReference type="InterPro" id="IPR020566">
    <property type="entry name" value="His_synth_bifunc_HisB"/>
</dbReference>
<keyword evidence="5 12" id="KW-0479">Metal-binding</keyword>
<comment type="caution">
    <text evidence="13">The sequence shown here is derived from an EMBL/GenBank/DDBJ whole genome shotgun (WGS) entry which is preliminary data.</text>
</comment>
<dbReference type="Proteomes" id="UP000031167">
    <property type="component" value="Unassembled WGS sequence"/>
</dbReference>
<keyword evidence="9 12" id="KW-0456">Lyase</keyword>
<dbReference type="SUPFAM" id="SSF54211">
    <property type="entry name" value="Ribosomal protein S5 domain 2-like"/>
    <property type="match status" value="2"/>
</dbReference>
<feature type="active site" description="Nucleophile" evidence="12">
    <location>
        <position position="8"/>
    </location>
</feature>
<keyword evidence="6 12" id="KW-0378">Hydrolase</keyword>
<dbReference type="EC" id="3.1.3.15" evidence="12"/>
<comment type="similarity">
    <text evidence="12">In the N-terminal section; belongs to the histidinol-phosphatase family.</text>
</comment>
<feature type="region of interest" description="Imidazoleglycerol-phosphate dehydratase" evidence="12">
    <location>
        <begin position="174"/>
        <end position="364"/>
    </location>
</feature>
<evidence type="ECO:0000256" key="3">
    <source>
        <dbReference type="ARBA" id="ARBA00022490"/>
    </source>
</evidence>
<dbReference type="NCBIfam" id="TIGR01261">
    <property type="entry name" value="hisB_Nterm"/>
    <property type="match status" value="1"/>
</dbReference>
<dbReference type="Gene3D" id="3.40.50.1000">
    <property type="entry name" value="HAD superfamily/HAD-like"/>
    <property type="match status" value="1"/>
</dbReference>
<dbReference type="NCBIfam" id="TIGR01662">
    <property type="entry name" value="HAD-SF-IIIA"/>
    <property type="match status" value="1"/>
</dbReference>
<keyword evidence="4 12" id="KW-0028">Amino-acid biosynthesis</keyword>
<dbReference type="InterPro" id="IPR013954">
    <property type="entry name" value="PNK3P"/>
</dbReference>
<dbReference type="CDD" id="cd07914">
    <property type="entry name" value="IGPD"/>
    <property type="match status" value="1"/>
</dbReference>
<comment type="pathway">
    <text evidence="12">Amino-acid biosynthesis; L-histidine biosynthesis; L-histidine from 5-phospho-alpha-D-ribose 1-diphosphate: step 8/9.</text>
</comment>
<comment type="pathway">
    <text evidence="2 12">Amino-acid biosynthesis; L-histidine biosynthesis; L-histidine from 5-phospho-alpha-D-ribose 1-diphosphate: step 6/9.</text>
</comment>
<comment type="similarity">
    <text evidence="12">In the C-terminal section; belongs to the imidazoleglycerol-phosphate dehydratase family.</text>
</comment>
<dbReference type="FunFam" id="3.30.230.40:FF:000001">
    <property type="entry name" value="Imidazoleglycerol-phosphate dehydratase HisB"/>
    <property type="match status" value="1"/>
</dbReference>
<dbReference type="Pfam" id="PF00475">
    <property type="entry name" value="IGPD"/>
    <property type="match status" value="1"/>
</dbReference>
<dbReference type="GO" id="GO:0004401">
    <property type="term" value="F:histidinol-phosphatase activity"/>
    <property type="evidence" value="ECO:0007669"/>
    <property type="project" value="UniProtKB-UniRule"/>
</dbReference>
<dbReference type="GO" id="GO:0000105">
    <property type="term" value="P:L-histidine biosynthetic process"/>
    <property type="evidence" value="ECO:0007669"/>
    <property type="project" value="UniProtKB-UniRule"/>
</dbReference>
<evidence type="ECO:0000256" key="8">
    <source>
        <dbReference type="ARBA" id="ARBA00023102"/>
    </source>
</evidence>
<comment type="subcellular location">
    <subcellularLocation>
        <location evidence="12">Cytoplasm</location>
    </subcellularLocation>
</comment>
<dbReference type="InterPro" id="IPR006549">
    <property type="entry name" value="HAD-SF_hydro_IIIA"/>
</dbReference>
<organism evidence="13 14">
    <name type="scientific">Chryseobacterium taiwanense</name>
    <dbReference type="NCBI Taxonomy" id="363331"/>
    <lineage>
        <taxon>Bacteria</taxon>
        <taxon>Pseudomonadati</taxon>
        <taxon>Bacteroidota</taxon>
        <taxon>Flavobacteriia</taxon>
        <taxon>Flavobacteriales</taxon>
        <taxon>Weeksellaceae</taxon>
        <taxon>Chryseobacterium group</taxon>
        <taxon>Chryseobacterium</taxon>
    </lineage>
</organism>
<feature type="active site" description="Proton donor" evidence="12">
    <location>
        <position position="10"/>
    </location>
</feature>
<dbReference type="AlphaFoldDB" id="A0A0B4CNY5"/>
<evidence type="ECO:0000256" key="1">
    <source>
        <dbReference type="ARBA" id="ARBA00001946"/>
    </source>
</evidence>
<keyword evidence="8 12" id="KW-0368">Histidine biosynthesis</keyword>
<dbReference type="HAMAP" id="MF_00076">
    <property type="entry name" value="HisB"/>
    <property type="match status" value="1"/>
</dbReference>
<dbReference type="NCBIfam" id="TIGR01656">
    <property type="entry name" value="Histidinol-ppas"/>
    <property type="match status" value="1"/>
</dbReference>
<comment type="caution">
    <text evidence="12">Lacks conserved residue(s) required for the propagation of feature annotation.</text>
</comment>
<dbReference type="FunFam" id="3.30.230.40:FF:000003">
    <property type="entry name" value="Imidazoleglycerol-phosphate dehydratase HisB"/>
    <property type="match status" value="1"/>
</dbReference>
<dbReference type="EC" id="4.2.1.19" evidence="12"/>
<keyword evidence="3 12" id="KW-0963">Cytoplasm</keyword>
<dbReference type="PROSITE" id="PS00954">
    <property type="entry name" value="IGP_DEHYDRATASE_1"/>
    <property type="match status" value="1"/>
</dbReference>
<evidence type="ECO:0000256" key="4">
    <source>
        <dbReference type="ARBA" id="ARBA00022605"/>
    </source>
</evidence>
<dbReference type="STRING" id="363331.RM51_10025"/>
<keyword evidence="14" id="KW-1185">Reference proteome</keyword>
<gene>
    <name evidence="12" type="primary">hisB</name>
    <name evidence="13" type="ORF">RM51_10025</name>
</gene>
<feature type="binding site" evidence="12">
    <location>
        <position position="10"/>
    </location>
    <ligand>
        <name>Mg(2+)</name>
        <dbReference type="ChEBI" id="CHEBI:18420"/>
    </ligand>
</feature>
<evidence type="ECO:0000256" key="5">
    <source>
        <dbReference type="ARBA" id="ARBA00022723"/>
    </source>
</evidence>
<dbReference type="InterPro" id="IPR020568">
    <property type="entry name" value="Ribosomal_Su5_D2-typ_SF"/>
</dbReference>
<evidence type="ECO:0000313" key="14">
    <source>
        <dbReference type="Proteomes" id="UP000031167"/>
    </source>
</evidence>
<comment type="catalytic activity">
    <reaction evidence="11 12">
        <text>L-histidinol phosphate + H2O = L-histidinol + phosphate</text>
        <dbReference type="Rhea" id="RHEA:14465"/>
        <dbReference type="ChEBI" id="CHEBI:15377"/>
        <dbReference type="ChEBI" id="CHEBI:43474"/>
        <dbReference type="ChEBI" id="CHEBI:57699"/>
        <dbReference type="ChEBI" id="CHEBI:57980"/>
        <dbReference type="EC" id="3.1.3.15"/>
    </reaction>
</comment>
<reference evidence="13 14" key="1">
    <citation type="submission" date="2014-12" db="EMBL/GenBank/DDBJ databases">
        <title>Genome sequencing of Chryseobacterium taiwanense TPW19.</title>
        <authorList>
            <person name="Tan P.W."/>
            <person name="Chan K.-G."/>
        </authorList>
    </citation>
    <scope>NUCLEOTIDE SEQUENCE [LARGE SCALE GENOMIC DNA]</scope>
    <source>
        <strain evidence="13 14">TPW19</strain>
    </source>
</reference>
<evidence type="ECO:0000256" key="7">
    <source>
        <dbReference type="ARBA" id="ARBA00022842"/>
    </source>
</evidence>
<dbReference type="PROSITE" id="PS00955">
    <property type="entry name" value="IGP_DEHYDRATASE_2"/>
    <property type="match status" value="1"/>
</dbReference>
<dbReference type="GO" id="GO:0004424">
    <property type="term" value="F:imidazoleglycerol-phosphate dehydratase activity"/>
    <property type="evidence" value="ECO:0007669"/>
    <property type="project" value="UniProtKB-UniRule"/>
</dbReference>
<accession>A0A0B4CNY5</accession>
<dbReference type="InterPro" id="IPR020565">
    <property type="entry name" value="ImidazoleglycerP_deHydtase_CS"/>
</dbReference>
<dbReference type="InterPro" id="IPR006543">
    <property type="entry name" value="Histidinol-phos"/>
</dbReference>
<protein>
    <recommendedName>
        <fullName evidence="12">Histidine biosynthesis bifunctional protein HisB</fullName>
    </recommendedName>
    <domain>
        <recommendedName>
            <fullName evidence="12">Histidinol-phosphatase</fullName>
            <ecNumber evidence="12">3.1.3.15</ecNumber>
        </recommendedName>
    </domain>
    <domain>
        <recommendedName>
            <fullName evidence="12">Imidazoleglycerol-phosphate dehydratase</fullName>
            <shortName evidence="12">IGPD</shortName>
            <ecNumber evidence="12">4.2.1.19</ecNumber>
        </recommendedName>
    </domain>
</protein>
<comment type="cofactor">
    <cofactor evidence="1 12">
        <name>Mg(2+)</name>
        <dbReference type="ChEBI" id="CHEBI:18420"/>
    </cofactor>
</comment>
<dbReference type="Gene3D" id="3.30.230.40">
    <property type="entry name" value="Imidazole glycerol phosphate dehydratase, domain 1"/>
    <property type="match status" value="2"/>
</dbReference>
<evidence type="ECO:0000256" key="9">
    <source>
        <dbReference type="ARBA" id="ARBA00023239"/>
    </source>
</evidence>
<dbReference type="NCBIfam" id="NF002114">
    <property type="entry name" value="PRK00951.2-4"/>
    <property type="match status" value="1"/>
</dbReference>
<dbReference type="UniPathway" id="UPA00031">
    <property type="reaction ID" value="UER00011"/>
</dbReference>
<dbReference type="NCBIfam" id="NF003937">
    <property type="entry name" value="PRK05446.1"/>
    <property type="match status" value="1"/>
</dbReference>
<dbReference type="InterPro" id="IPR036412">
    <property type="entry name" value="HAD-like_sf"/>
</dbReference>
<dbReference type="InterPro" id="IPR000807">
    <property type="entry name" value="ImidazoleglycerolP_deHydtase"/>
</dbReference>
<keyword evidence="10 12" id="KW-0511">Multifunctional enzyme</keyword>
<keyword evidence="7 12" id="KW-0460">Magnesium</keyword>
<evidence type="ECO:0000313" key="13">
    <source>
        <dbReference type="EMBL" id="KIC62979.1"/>
    </source>
</evidence>
<name>A0A0B4CNY5_9FLAO</name>
<dbReference type="GO" id="GO:0046872">
    <property type="term" value="F:metal ion binding"/>
    <property type="evidence" value="ECO:0007669"/>
    <property type="project" value="UniProtKB-KW"/>
</dbReference>
<dbReference type="OrthoDB" id="9790411at2"/>
<evidence type="ECO:0000256" key="10">
    <source>
        <dbReference type="ARBA" id="ARBA00023268"/>
    </source>
</evidence>
<dbReference type="Pfam" id="PF08645">
    <property type="entry name" value="PNK3P"/>
    <property type="match status" value="1"/>
</dbReference>
<dbReference type="PANTHER" id="PTHR23133">
    <property type="entry name" value="IMIDAZOLEGLYCEROL-PHOSPHATE DEHYDRATASE HIS7"/>
    <property type="match status" value="1"/>
</dbReference>
<dbReference type="InterPro" id="IPR038494">
    <property type="entry name" value="IGPD_sf"/>
</dbReference>
<dbReference type="InterPro" id="IPR005954">
    <property type="entry name" value="HisB_N"/>
</dbReference>
<feature type="binding site" evidence="12">
    <location>
        <position position="8"/>
    </location>
    <ligand>
        <name>Mg(2+)</name>
        <dbReference type="ChEBI" id="CHEBI:18420"/>
    </ligand>
</feature>
<comment type="catalytic activity">
    <reaction evidence="12">
        <text>D-erythro-1-(imidazol-4-yl)glycerol 3-phosphate = 3-(imidazol-4-yl)-2-oxopropyl phosphate + H2O</text>
        <dbReference type="Rhea" id="RHEA:11040"/>
        <dbReference type="ChEBI" id="CHEBI:15377"/>
        <dbReference type="ChEBI" id="CHEBI:57766"/>
        <dbReference type="ChEBI" id="CHEBI:58278"/>
        <dbReference type="EC" id="4.2.1.19"/>
    </reaction>
</comment>
<evidence type="ECO:0000256" key="6">
    <source>
        <dbReference type="ARBA" id="ARBA00022801"/>
    </source>
</evidence>
<feature type="binding site" evidence="12">
    <location>
        <position position="129"/>
    </location>
    <ligand>
        <name>Mg(2+)</name>
        <dbReference type="ChEBI" id="CHEBI:18420"/>
    </ligand>
</feature>
<dbReference type="RefSeq" id="WP_039368487.1">
    <property type="nucleotide sequence ID" value="NZ_JWTA01000007.1"/>
</dbReference>
<sequence length="364" mass="41371">MKKVLFIDRDGTLILEPPTDFQVDSLEKLEFYPGVFQNLSKIAKELDFELVMVTNQDGLGTESFPYEDFKKPHEKMLKALKNEGIIFNDILIDKSFESENLPTRKPGIGMLGKYIYGDYDLENSFVIGDRLTDIQLAKNLNSKAIFINTIQNENAKLTTESWSEIYQYLKQIPRKSKVSRKTNETDIEIEVNLDGSGNSEISTGLHFFDHMLEQISKHGNLDLKINVNGDLQVDEHHTIEDTGIVLGEAILKALGKKKGIERYGFLLPMDDCLAQVALDFGGRSWLVWDADFKREKIGDVPTEMFEHFFKSFTDSAKCNLNIKVEGENEHHKIESIFKAFAKAIKMAVNQSDQNFNLPSTKGSL</sequence>
<evidence type="ECO:0000256" key="2">
    <source>
        <dbReference type="ARBA" id="ARBA00005047"/>
    </source>
</evidence>
<evidence type="ECO:0000256" key="12">
    <source>
        <dbReference type="HAMAP-Rule" id="MF_01022"/>
    </source>
</evidence>
<dbReference type="EMBL" id="JWTA01000007">
    <property type="protein sequence ID" value="KIC62979.1"/>
    <property type="molecule type" value="Genomic_DNA"/>
</dbReference>
<dbReference type="SUPFAM" id="SSF56784">
    <property type="entry name" value="HAD-like"/>
    <property type="match status" value="1"/>
</dbReference>
<dbReference type="InterPro" id="IPR023214">
    <property type="entry name" value="HAD_sf"/>
</dbReference>
<dbReference type="NCBIfam" id="NF002111">
    <property type="entry name" value="PRK00951.2-1"/>
    <property type="match status" value="1"/>
</dbReference>
<dbReference type="GO" id="GO:0005737">
    <property type="term" value="C:cytoplasm"/>
    <property type="evidence" value="ECO:0007669"/>
    <property type="project" value="UniProtKB-SubCell"/>
</dbReference>
<feature type="region of interest" description="Histidinol-phosphatase" evidence="12">
    <location>
        <begin position="1"/>
        <end position="173"/>
    </location>
</feature>
<dbReference type="HAMAP" id="MF_01022">
    <property type="entry name" value="Bifunc_HisB"/>
    <property type="match status" value="1"/>
</dbReference>
<proteinExistence type="inferred from homology"/>